<comment type="caution">
    <text evidence="2">The sequence shown here is derived from an EMBL/GenBank/DDBJ whole genome shotgun (WGS) entry which is preliminary data.</text>
</comment>
<proteinExistence type="predicted"/>
<organism evidence="2 3">
    <name type="scientific">Phaeomoniella chlamydospora</name>
    <name type="common">Phaeoacremonium chlamydosporum</name>
    <dbReference type="NCBI Taxonomy" id="158046"/>
    <lineage>
        <taxon>Eukaryota</taxon>
        <taxon>Fungi</taxon>
        <taxon>Dikarya</taxon>
        <taxon>Ascomycota</taxon>
        <taxon>Pezizomycotina</taxon>
        <taxon>Eurotiomycetes</taxon>
        <taxon>Chaetothyriomycetidae</taxon>
        <taxon>Phaeomoniellales</taxon>
        <taxon>Phaeomoniellaceae</taxon>
        <taxon>Phaeomoniella</taxon>
    </lineage>
</organism>
<protein>
    <submittedName>
        <fullName evidence="2">Uncharacterized protein</fullName>
    </submittedName>
</protein>
<reference evidence="2 3" key="2">
    <citation type="submission" date="2015-05" db="EMBL/GenBank/DDBJ databases">
        <authorList>
            <person name="Morales-Cruz A."/>
            <person name="Amrine K.C."/>
            <person name="Cantu D."/>
        </authorList>
    </citation>
    <scope>NUCLEOTIDE SEQUENCE [LARGE SCALE GENOMIC DNA]</scope>
    <source>
        <strain evidence="2">UCRPC4</strain>
    </source>
</reference>
<feature type="region of interest" description="Disordered" evidence="1">
    <location>
        <begin position="155"/>
        <end position="193"/>
    </location>
</feature>
<gene>
    <name evidence="2" type="ORF">UCRPC4_g02000</name>
</gene>
<dbReference type="AlphaFoldDB" id="A0A0G2ESJ7"/>
<name>A0A0G2ESJ7_PHACM</name>
<keyword evidence="3" id="KW-1185">Reference proteome</keyword>
<dbReference type="EMBL" id="LCWF01000047">
    <property type="protein sequence ID" value="KKY25194.1"/>
    <property type="molecule type" value="Genomic_DNA"/>
</dbReference>
<evidence type="ECO:0000313" key="2">
    <source>
        <dbReference type="EMBL" id="KKY25194.1"/>
    </source>
</evidence>
<feature type="compositionally biased region" description="Polar residues" evidence="1">
    <location>
        <begin position="156"/>
        <end position="172"/>
    </location>
</feature>
<accession>A0A0G2ESJ7</accession>
<evidence type="ECO:0000256" key="1">
    <source>
        <dbReference type="SAM" id="MobiDB-lite"/>
    </source>
</evidence>
<dbReference type="Proteomes" id="UP000053317">
    <property type="component" value="Unassembled WGS sequence"/>
</dbReference>
<evidence type="ECO:0000313" key="3">
    <source>
        <dbReference type="Proteomes" id="UP000053317"/>
    </source>
</evidence>
<reference evidence="2 3" key="1">
    <citation type="submission" date="2015-05" db="EMBL/GenBank/DDBJ databases">
        <title>Distinctive expansion of gene families associated with plant cell wall degradation and secondary metabolism in the genomes of grapevine trunk pathogens.</title>
        <authorList>
            <person name="Lawrence D.P."/>
            <person name="Travadon R."/>
            <person name="Rolshausen P.E."/>
            <person name="Baumgartner K."/>
        </authorList>
    </citation>
    <scope>NUCLEOTIDE SEQUENCE [LARGE SCALE GENOMIC DNA]</scope>
    <source>
        <strain evidence="2">UCRPC4</strain>
    </source>
</reference>
<sequence>MRPHYEGNYLLLDPTCPAACPLTLAVAAAFDDAVVKSIYETTETTTASVNCGPDCHSTVVINAAGHGPVAVSTTSAPSAYCTTTTIFTCAITPELPVITAIPEVIARNIDPEASIKAIPDITQAIPEAGDNPYWDRIPPLSRRCDDGLRVRAASTIPDTISGHSHDQPPNQQEDGKADRQSVGVIPDRVVAPN</sequence>